<reference evidence="2 3" key="1">
    <citation type="journal article" date="2019" name="Sci. Rep.">
        <title>A high-quality genome of Eragrostis curvula grass provides insights into Poaceae evolution and supports new strategies to enhance forage quality.</title>
        <authorList>
            <person name="Carballo J."/>
            <person name="Santos B.A.C.M."/>
            <person name="Zappacosta D."/>
            <person name="Garbus I."/>
            <person name="Selva J.P."/>
            <person name="Gallo C.A."/>
            <person name="Diaz A."/>
            <person name="Albertini E."/>
            <person name="Caccamo M."/>
            <person name="Echenique V."/>
        </authorList>
    </citation>
    <scope>NUCLEOTIDE SEQUENCE [LARGE SCALE GENOMIC DNA]</scope>
    <source>
        <strain evidence="3">cv. Victoria</strain>
        <tissue evidence="2">Leaf</tissue>
    </source>
</reference>
<dbReference type="Gene3D" id="3.30.420.10">
    <property type="entry name" value="Ribonuclease H-like superfamily/Ribonuclease H"/>
    <property type="match status" value="1"/>
</dbReference>
<keyword evidence="3" id="KW-1185">Reference proteome</keyword>
<evidence type="ECO:0000313" key="2">
    <source>
        <dbReference type="EMBL" id="TVU03577.1"/>
    </source>
</evidence>
<dbReference type="CDD" id="cd06222">
    <property type="entry name" value="RNase_H_like"/>
    <property type="match status" value="1"/>
</dbReference>
<dbReference type="InterPro" id="IPR012337">
    <property type="entry name" value="RNaseH-like_sf"/>
</dbReference>
<accession>A0A5J9SXB1</accession>
<dbReference type="AlphaFoldDB" id="A0A5J9SXB1"/>
<dbReference type="InterPro" id="IPR036397">
    <property type="entry name" value="RNaseH_sf"/>
</dbReference>
<dbReference type="InterPro" id="IPR052929">
    <property type="entry name" value="RNase_H-like_EbsB-rel"/>
</dbReference>
<proteinExistence type="predicted"/>
<dbReference type="PANTHER" id="PTHR47074">
    <property type="entry name" value="BNAC02G40300D PROTEIN"/>
    <property type="match status" value="1"/>
</dbReference>
<dbReference type="InterPro" id="IPR044730">
    <property type="entry name" value="RNase_H-like_dom_plant"/>
</dbReference>
<gene>
    <name evidence="2" type="ORF">EJB05_50894</name>
</gene>
<protein>
    <recommendedName>
        <fullName evidence="1">RNase H type-1 domain-containing protein</fullName>
    </recommendedName>
</protein>
<evidence type="ECO:0000313" key="3">
    <source>
        <dbReference type="Proteomes" id="UP000324897"/>
    </source>
</evidence>
<dbReference type="SUPFAM" id="SSF53098">
    <property type="entry name" value="Ribonuclease H-like"/>
    <property type="match status" value="1"/>
</dbReference>
<dbReference type="OrthoDB" id="663515at2759"/>
<dbReference type="Gramene" id="TVU03577">
    <property type="protein sequence ID" value="TVU03577"/>
    <property type="gene ID" value="EJB05_50894"/>
</dbReference>
<dbReference type="GO" id="GO:0004523">
    <property type="term" value="F:RNA-DNA hybrid ribonuclease activity"/>
    <property type="evidence" value="ECO:0007669"/>
    <property type="project" value="InterPro"/>
</dbReference>
<sequence length="173" mass="19724">MAIERNKRRHGEALLPIRVAIEWVRDTAFDLWNLLHPEKGEHTKSTHGWNKPQIGWYKCNVDGAFSESDRTGATEVVLRDHDDQFMAGRAAWQGEAHDALMMEARACRDGLQMAQQLGVTKLCLETDCLELINLWNNLNTQRSAVSLILWDIFSISRNFDELALSLLLDHVIG</sequence>
<feature type="domain" description="RNase H type-1" evidence="1">
    <location>
        <begin position="60"/>
        <end position="165"/>
    </location>
</feature>
<dbReference type="InterPro" id="IPR002156">
    <property type="entry name" value="RNaseH_domain"/>
</dbReference>
<organism evidence="2 3">
    <name type="scientific">Eragrostis curvula</name>
    <name type="common">weeping love grass</name>
    <dbReference type="NCBI Taxonomy" id="38414"/>
    <lineage>
        <taxon>Eukaryota</taxon>
        <taxon>Viridiplantae</taxon>
        <taxon>Streptophyta</taxon>
        <taxon>Embryophyta</taxon>
        <taxon>Tracheophyta</taxon>
        <taxon>Spermatophyta</taxon>
        <taxon>Magnoliopsida</taxon>
        <taxon>Liliopsida</taxon>
        <taxon>Poales</taxon>
        <taxon>Poaceae</taxon>
        <taxon>PACMAD clade</taxon>
        <taxon>Chloridoideae</taxon>
        <taxon>Eragrostideae</taxon>
        <taxon>Eragrostidinae</taxon>
        <taxon>Eragrostis</taxon>
    </lineage>
</organism>
<dbReference type="Pfam" id="PF13456">
    <property type="entry name" value="RVT_3"/>
    <property type="match status" value="1"/>
</dbReference>
<dbReference type="GO" id="GO:0003676">
    <property type="term" value="F:nucleic acid binding"/>
    <property type="evidence" value="ECO:0007669"/>
    <property type="project" value="InterPro"/>
</dbReference>
<name>A0A5J9SXB1_9POAL</name>
<feature type="non-terminal residue" evidence="2">
    <location>
        <position position="1"/>
    </location>
</feature>
<dbReference type="Proteomes" id="UP000324897">
    <property type="component" value="Unassembled WGS sequence"/>
</dbReference>
<dbReference type="PANTHER" id="PTHR47074:SF11">
    <property type="entry name" value="REVERSE TRANSCRIPTASE-LIKE PROTEIN"/>
    <property type="match status" value="1"/>
</dbReference>
<dbReference type="EMBL" id="RWGY01000165">
    <property type="protein sequence ID" value="TVU03577.1"/>
    <property type="molecule type" value="Genomic_DNA"/>
</dbReference>
<evidence type="ECO:0000259" key="1">
    <source>
        <dbReference type="Pfam" id="PF13456"/>
    </source>
</evidence>
<comment type="caution">
    <text evidence="2">The sequence shown here is derived from an EMBL/GenBank/DDBJ whole genome shotgun (WGS) entry which is preliminary data.</text>
</comment>